<evidence type="ECO:0000256" key="9">
    <source>
        <dbReference type="ARBA" id="ARBA00022906"/>
    </source>
</evidence>
<reference evidence="15 18" key="2">
    <citation type="submission" date="2020-11" db="EMBL/GenBank/DDBJ databases">
        <title>Enhanced detection system for hospital associated transmission using whole genome sequencing surveillance.</title>
        <authorList>
            <person name="Harrison L.H."/>
            <person name="Van Tyne D."/>
            <person name="Marsh J.W."/>
            <person name="Griffith M.P."/>
            <person name="Snyder D.J."/>
            <person name="Cooper V.S."/>
            <person name="Mustapha M."/>
        </authorList>
    </citation>
    <scope>NUCLEOTIDE SEQUENCE [LARGE SCALE GENOMIC DNA]</scope>
    <source>
        <strain evidence="15 18">PSA00705</strain>
    </source>
</reference>
<evidence type="ECO:0000313" key="16">
    <source>
        <dbReference type="EMBL" id="QIE84907.1"/>
    </source>
</evidence>
<keyword evidence="18" id="KW-1185">Reference proteome</keyword>
<dbReference type="AlphaFoldDB" id="A0A6G6IPK5"/>
<comment type="similarity">
    <text evidence="2">Belongs to the bacterial solute-binding protein 9 family.</text>
</comment>
<protein>
    <recommendedName>
        <fullName evidence="3">High-affinity zinc uptake system protein ZnuA</fullName>
    </recommendedName>
</protein>
<keyword evidence="7" id="KW-0574">Periplasm</keyword>
<dbReference type="Pfam" id="PF01297">
    <property type="entry name" value="ZnuA"/>
    <property type="match status" value="1"/>
</dbReference>
<dbReference type="NCBIfam" id="NF007091">
    <property type="entry name" value="PRK09545.1"/>
    <property type="match status" value="1"/>
</dbReference>
<dbReference type="GO" id="GO:0046872">
    <property type="term" value="F:metal ion binding"/>
    <property type="evidence" value="ECO:0007669"/>
    <property type="project" value="UniProtKB-KW"/>
</dbReference>
<evidence type="ECO:0000256" key="6">
    <source>
        <dbReference type="ARBA" id="ARBA00022729"/>
    </source>
</evidence>
<dbReference type="KEGG" id="pnt:G5B91_00925"/>
<keyword evidence="11" id="KW-1015">Disulfide bond</keyword>
<proteinExistence type="inferred from homology"/>
<dbReference type="SUPFAM" id="SSF53807">
    <property type="entry name" value="Helical backbone' metal receptor"/>
    <property type="match status" value="1"/>
</dbReference>
<evidence type="ECO:0000256" key="8">
    <source>
        <dbReference type="ARBA" id="ARBA00022833"/>
    </source>
</evidence>
<gene>
    <name evidence="16" type="primary">znuA</name>
    <name evidence="16" type="ORF">G5B91_00925</name>
    <name evidence="15" type="ORF">I5I61_19445</name>
</gene>
<evidence type="ECO:0000256" key="11">
    <source>
        <dbReference type="ARBA" id="ARBA00023157"/>
    </source>
</evidence>
<comment type="function">
    <text evidence="12">Part of the ATP-binding cassette (ABC) transport system ZnuABC involved in zinc import. Binds zinc with high affinity and specificity and delivers it to the membrane permease for translocation into the cytoplasm.</text>
</comment>
<evidence type="ECO:0000256" key="3">
    <source>
        <dbReference type="ARBA" id="ARBA00015915"/>
    </source>
</evidence>
<keyword evidence="8" id="KW-0862">Zinc</keyword>
<evidence type="ECO:0000256" key="4">
    <source>
        <dbReference type="ARBA" id="ARBA00022448"/>
    </source>
</evidence>
<reference evidence="16 17" key="1">
    <citation type="submission" date="2020-02" db="EMBL/GenBank/DDBJ databases">
        <title>Integrative conjugative elements (ICEs) and plasmids drive adaptation of Pseudomonas nitroreducens strain HBP1 to wastewater environment.</title>
        <authorList>
            <person name="Sentchilo V."/>
            <person name="Carraro N."/>
            <person name="Bertelli C."/>
            <person name="van der Meer J.R."/>
        </authorList>
    </citation>
    <scope>NUCLEOTIDE SEQUENCE [LARGE SCALE GENOMIC DNA]</scope>
    <source>
        <strain evidence="16 17">HBP1</strain>
    </source>
</reference>
<evidence type="ECO:0000256" key="5">
    <source>
        <dbReference type="ARBA" id="ARBA00022723"/>
    </source>
</evidence>
<keyword evidence="10" id="KW-0406">Ion transport</keyword>
<keyword evidence="9" id="KW-0864">Zinc transport</keyword>
<comment type="subcellular location">
    <subcellularLocation>
        <location evidence="1">Periplasm</location>
    </subcellularLocation>
</comment>
<evidence type="ECO:0000256" key="2">
    <source>
        <dbReference type="ARBA" id="ARBA00011028"/>
    </source>
</evidence>
<dbReference type="EMBL" id="JADTFC010000053">
    <property type="protein sequence ID" value="MBG6289634.1"/>
    <property type="molecule type" value="Genomic_DNA"/>
</dbReference>
<dbReference type="CDD" id="cd01019">
    <property type="entry name" value="ZnuA"/>
    <property type="match status" value="1"/>
</dbReference>
<feature type="chain" id="PRO_5026209721" description="High-affinity zinc uptake system protein ZnuA" evidence="14">
    <location>
        <begin position="24"/>
        <end position="313"/>
    </location>
</feature>
<dbReference type="FunFam" id="3.40.50.1980:FF:000028">
    <property type="entry name" value="High-affinity zinc uptake system protein znuA"/>
    <property type="match status" value="1"/>
</dbReference>
<evidence type="ECO:0000256" key="14">
    <source>
        <dbReference type="SAM" id="SignalP"/>
    </source>
</evidence>
<dbReference type="GO" id="GO:0006829">
    <property type="term" value="P:zinc ion transport"/>
    <property type="evidence" value="ECO:0007669"/>
    <property type="project" value="UniProtKB-KW"/>
</dbReference>
<dbReference type="Proteomes" id="UP000608450">
    <property type="component" value="Unassembled WGS sequence"/>
</dbReference>
<evidence type="ECO:0000256" key="7">
    <source>
        <dbReference type="ARBA" id="ARBA00022764"/>
    </source>
</evidence>
<feature type="signal peptide" evidence="14">
    <location>
        <begin position="1"/>
        <end position="23"/>
    </location>
</feature>
<organism evidence="16 17">
    <name type="scientific">Pseudomonas nitroreducens</name>
    <dbReference type="NCBI Taxonomy" id="46680"/>
    <lineage>
        <taxon>Bacteria</taxon>
        <taxon>Pseudomonadati</taxon>
        <taxon>Pseudomonadota</taxon>
        <taxon>Gammaproteobacteria</taxon>
        <taxon>Pseudomonadales</taxon>
        <taxon>Pseudomonadaceae</taxon>
        <taxon>Pseudomonas</taxon>
    </lineage>
</organism>
<keyword evidence="6 14" id="KW-0732">Signal</keyword>
<dbReference type="Proteomes" id="UP000501063">
    <property type="component" value="Chromosome"/>
</dbReference>
<evidence type="ECO:0000313" key="18">
    <source>
        <dbReference type="Proteomes" id="UP000608450"/>
    </source>
</evidence>
<dbReference type="GO" id="GO:0042597">
    <property type="term" value="C:periplasmic space"/>
    <property type="evidence" value="ECO:0007669"/>
    <property type="project" value="UniProtKB-SubCell"/>
</dbReference>
<dbReference type="PANTHER" id="PTHR42953">
    <property type="entry name" value="HIGH-AFFINITY ZINC UPTAKE SYSTEM PROTEIN ZNUA-RELATED"/>
    <property type="match status" value="1"/>
</dbReference>
<evidence type="ECO:0000313" key="17">
    <source>
        <dbReference type="Proteomes" id="UP000501063"/>
    </source>
</evidence>
<evidence type="ECO:0000256" key="10">
    <source>
        <dbReference type="ARBA" id="ARBA00023065"/>
    </source>
</evidence>
<name>A0A6G6IPK5_PSENT</name>
<sequence>MSFRPVALLTACCALLLSLPVRAEVSVLTSIKPLQLIAAAIQDGEGTPDVLLPPGASPHSYSLRPSDIRRVRDAQLFYWVGPDLENFLPKVLDSRKGPSVAVQDQAGMHLRKFADFSESNHPDHDDHDHDDLGHDHDHRPGMIDAHLWLLPANAQVIAARMAEDLAIADPTNASRYQANLKAFDERMETLNTRLKQRMDPLKGKPFFVFHEAFDYFEEAYGLRHAGVFAVSADVQPGARHVAAMRAQLQKAGPACIFSEPPIRPRLADTLSQGLPVRLAELDDLGVGVKVDAQGYEHLLGNLADEFAGCLEKL</sequence>
<keyword evidence="5" id="KW-0479">Metal-binding</keyword>
<evidence type="ECO:0000256" key="1">
    <source>
        <dbReference type="ARBA" id="ARBA00004418"/>
    </source>
</evidence>
<keyword evidence="4" id="KW-0813">Transport</keyword>
<dbReference type="InterPro" id="IPR006127">
    <property type="entry name" value="ZnuA-like"/>
</dbReference>
<evidence type="ECO:0000256" key="12">
    <source>
        <dbReference type="ARBA" id="ARBA00045516"/>
    </source>
</evidence>
<dbReference type="RefSeq" id="WP_024766987.1">
    <property type="nucleotide sequence ID" value="NZ_CP049140.1"/>
</dbReference>
<dbReference type="PANTHER" id="PTHR42953:SF3">
    <property type="entry name" value="HIGH-AFFINITY ZINC UPTAKE SYSTEM PROTEIN ZNUA"/>
    <property type="match status" value="1"/>
</dbReference>
<dbReference type="InterPro" id="IPR050492">
    <property type="entry name" value="Bact_metal-bind_prot9"/>
</dbReference>
<dbReference type="InterPro" id="IPR035520">
    <property type="entry name" value="ZnuA"/>
</dbReference>
<dbReference type="FunFam" id="3.40.50.1980:FF:000006">
    <property type="entry name" value="Zinc ABC transporter substrate-binding protein ZnuA"/>
    <property type="match status" value="1"/>
</dbReference>
<evidence type="ECO:0000256" key="13">
    <source>
        <dbReference type="SAM" id="MobiDB-lite"/>
    </source>
</evidence>
<feature type="region of interest" description="Disordered" evidence="13">
    <location>
        <begin position="116"/>
        <end position="136"/>
    </location>
</feature>
<accession>A0A6G6IPK5</accession>
<dbReference type="Gene3D" id="3.40.50.1980">
    <property type="entry name" value="Nitrogenase molybdenum iron protein domain"/>
    <property type="match status" value="2"/>
</dbReference>
<dbReference type="EMBL" id="CP049140">
    <property type="protein sequence ID" value="QIE84907.1"/>
    <property type="molecule type" value="Genomic_DNA"/>
</dbReference>
<evidence type="ECO:0000313" key="15">
    <source>
        <dbReference type="EMBL" id="MBG6289634.1"/>
    </source>
</evidence>